<protein>
    <submittedName>
        <fullName evidence="1">Uncharacterized protein</fullName>
    </submittedName>
</protein>
<sequence length="42" mass="4857">MLAASVEFCLYKFMVKAVALVLADLDTRFIRKRYAFTKILSL</sequence>
<evidence type="ECO:0000313" key="1">
    <source>
        <dbReference type="EMBL" id="EEV16727.1"/>
    </source>
</evidence>
<keyword evidence="2" id="KW-1185">Reference proteome</keyword>
<gene>
    <name evidence="1" type="ORF">CAMGR0001_0341</name>
</gene>
<dbReference type="EMBL" id="ACYG01000030">
    <property type="protein sequence ID" value="EEV16727.1"/>
    <property type="molecule type" value="Genomic_DNA"/>
</dbReference>
<accession>C8PKW8</accession>
<comment type="caution">
    <text evidence="1">The sequence shown here is derived from an EMBL/GenBank/DDBJ whole genome shotgun (WGS) entry which is preliminary data.</text>
</comment>
<dbReference type="Proteomes" id="UP000005709">
    <property type="component" value="Unassembled WGS sequence"/>
</dbReference>
<name>C8PKW8_9BACT</name>
<reference evidence="1 2" key="1">
    <citation type="submission" date="2009-07" db="EMBL/GenBank/DDBJ databases">
        <authorList>
            <person name="Madupu R."/>
            <person name="Sebastian Y."/>
            <person name="Durkin A.S."/>
            <person name="Torralba M."/>
            <person name="Methe B."/>
            <person name="Sutton G.G."/>
            <person name="Strausberg R.L."/>
            <person name="Nelson K.E."/>
        </authorList>
    </citation>
    <scope>NUCLEOTIDE SEQUENCE [LARGE SCALE GENOMIC DNA]</scope>
    <source>
        <strain evidence="1 2">RM3268</strain>
    </source>
</reference>
<proteinExistence type="predicted"/>
<organism evidence="1 2">
    <name type="scientific">Campylobacter gracilis RM3268</name>
    <dbReference type="NCBI Taxonomy" id="553220"/>
    <lineage>
        <taxon>Bacteria</taxon>
        <taxon>Pseudomonadati</taxon>
        <taxon>Campylobacterota</taxon>
        <taxon>Epsilonproteobacteria</taxon>
        <taxon>Campylobacterales</taxon>
        <taxon>Campylobacteraceae</taxon>
        <taxon>Campylobacter</taxon>
    </lineage>
</organism>
<dbReference type="AlphaFoldDB" id="C8PKW8"/>
<evidence type="ECO:0000313" key="2">
    <source>
        <dbReference type="Proteomes" id="UP000005709"/>
    </source>
</evidence>